<dbReference type="VEuPathDB" id="FungiDB:SCHCODRAFT_02491655"/>
<dbReference type="RefSeq" id="XP_003034556.1">
    <property type="nucleotide sequence ID" value="XM_003034510.1"/>
</dbReference>
<reference evidence="2 3" key="1">
    <citation type="journal article" date="2010" name="Nat. Biotechnol.">
        <title>Genome sequence of the model mushroom Schizophyllum commune.</title>
        <authorList>
            <person name="Ohm R.A."/>
            <person name="de Jong J.F."/>
            <person name="Lugones L.G."/>
            <person name="Aerts A."/>
            <person name="Kothe E."/>
            <person name="Stajich J.E."/>
            <person name="de Vries R.P."/>
            <person name="Record E."/>
            <person name="Levasseur A."/>
            <person name="Baker S.E."/>
            <person name="Bartholomew K.A."/>
            <person name="Coutinho P.M."/>
            <person name="Erdmann S."/>
            <person name="Fowler T.J."/>
            <person name="Gathman A.C."/>
            <person name="Lombard V."/>
            <person name="Henrissat B."/>
            <person name="Knabe N."/>
            <person name="Kuees U."/>
            <person name="Lilly W.W."/>
            <person name="Lindquist E."/>
            <person name="Lucas S."/>
            <person name="Magnuson J.K."/>
            <person name="Piumi F."/>
            <person name="Raudaskoski M."/>
            <person name="Salamov A."/>
            <person name="Schmutz J."/>
            <person name="Schwarze F.W.M.R."/>
            <person name="vanKuyk P.A."/>
            <person name="Horton J.S."/>
            <person name="Grigoriev I.V."/>
            <person name="Woesten H.A.B."/>
        </authorList>
    </citation>
    <scope>NUCLEOTIDE SEQUENCE [LARGE SCALE GENOMIC DNA]</scope>
    <source>
        <strain evidence="3">H4-8 / FGSC 9210</strain>
    </source>
</reference>
<evidence type="ECO:0000256" key="1">
    <source>
        <dbReference type="SAM" id="MobiDB-lite"/>
    </source>
</evidence>
<dbReference type="STRING" id="578458.D8PXD8"/>
<evidence type="ECO:0000313" key="3">
    <source>
        <dbReference type="Proteomes" id="UP000007431"/>
    </source>
</evidence>
<organism evidence="3">
    <name type="scientific">Schizophyllum commune (strain H4-8 / FGSC 9210)</name>
    <name type="common">Split gill fungus</name>
    <dbReference type="NCBI Taxonomy" id="578458"/>
    <lineage>
        <taxon>Eukaryota</taxon>
        <taxon>Fungi</taxon>
        <taxon>Dikarya</taxon>
        <taxon>Basidiomycota</taxon>
        <taxon>Agaricomycotina</taxon>
        <taxon>Agaricomycetes</taxon>
        <taxon>Agaricomycetidae</taxon>
        <taxon>Agaricales</taxon>
        <taxon>Schizophyllaceae</taxon>
        <taxon>Schizophyllum</taxon>
    </lineage>
</organism>
<dbReference type="KEGG" id="scm:SCHCO_02491655"/>
<keyword evidence="3" id="KW-1185">Reference proteome</keyword>
<dbReference type="GeneID" id="9586529"/>
<evidence type="ECO:0000313" key="2">
    <source>
        <dbReference type="EMBL" id="EFI99653.1"/>
    </source>
</evidence>
<dbReference type="HOGENOM" id="CLU_2110378_0_0_1"/>
<dbReference type="InParanoid" id="D8PXD8"/>
<sequence>MLPQWHYASRGAPSGSLSKAQRLDAHSPSSGPAKDDTNATYTPRLTNDDLSAIRSRYLDVDHKKREIRKMIDRKFLFDRSAPGDAVVDAIPSCLLLLPTVKWAALSCLGAVMLLV</sequence>
<feature type="region of interest" description="Disordered" evidence="1">
    <location>
        <begin position="1"/>
        <end position="43"/>
    </location>
</feature>
<gene>
    <name evidence="2" type="ORF">SCHCODRAFT_107143</name>
</gene>
<dbReference type="Proteomes" id="UP000007431">
    <property type="component" value="Unassembled WGS sequence"/>
</dbReference>
<dbReference type="OrthoDB" id="3269041at2759"/>
<proteinExistence type="predicted"/>
<accession>D8PXD8</accession>
<name>D8PXD8_SCHCM</name>
<dbReference type="AlphaFoldDB" id="D8PXD8"/>
<dbReference type="EMBL" id="GL377304">
    <property type="protein sequence ID" value="EFI99653.1"/>
    <property type="molecule type" value="Genomic_DNA"/>
</dbReference>
<protein>
    <submittedName>
        <fullName evidence="2">Uncharacterized protein</fullName>
    </submittedName>
</protein>
<feature type="non-terminal residue" evidence="2">
    <location>
        <position position="115"/>
    </location>
</feature>